<feature type="signal peptide" evidence="1">
    <location>
        <begin position="1"/>
        <end position="19"/>
    </location>
</feature>
<dbReference type="PANTHER" id="PTHR44086:SF10">
    <property type="entry name" value="THIOSULFATE SULFURTRANSFERASE_RHODANESE-LIKE DOMAIN-CONTAINING PROTEIN 3"/>
    <property type="match status" value="1"/>
</dbReference>
<dbReference type="EMBL" id="JAJLJH010000013">
    <property type="protein sequence ID" value="MCK9689325.1"/>
    <property type="molecule type" value="Genomic_DNA"/>
</dbReference>
<dbReference type="SMART" id="SM00450">
    <property type="entry name" value="RHOD"/>
    <property type="match status" value="1"/>
</dbReference>
<dbReference type="Gene3D" id="3.40.250.10">
    <property type="entry name" value="Rhodanese-like domain"/>
    <property type="match status" value="1"/>
</dbReference>
<dbReference type="CDD" id="cd00158">
    <property type="entry name" value="RHOD"/>
    <property type="match status" value="1"/>
</dbReference>
<keyword evidence="4" id="KW-1185">Reference proteome</keyword>
<dbReference type="InterPro" id="IPR001307">
    <property type="entry name" value="Thiosulphate_STrfase_CS"/>
</dbReference>
<evidence type="ECO:0000313" key="4">
    <source>
        <dbReference type="Proteomes" id="UP001139353"/>
    </source>
</evidence>
<dbReference type="PANTHER" id="PTHR44086">
    <property type="entry name" value="THIOSULFATE SULFURTRANSFERASE RDL2, MITOCHONDRIAL-RELATED"/>
    <property type="match status" value="1"/>
</dbReference>
<gene>
    <name evidence="3" type="ORF">LPC04_26710</name>
</gene>
<dbReference type="Proteomes" id="UP001139353">
    <property type="component" value="Unassembled WGS sequence"/>
</dbReference>
<dbReference type="Gene3D" id="3.40.190.10">
    <property type="entry name" value="Periplasmic binding protein-like II"/>
    <property type="match status" value="2"/>
</dbReference>
<reference evidence="3" key="1">
    <citation type="submission" date="2021-11" db="EMBL/GenBank/DDBJ databases">
        <title>BS-T2-15 a new species belonging to the Comamonadaceae family isolated from the soil of a French oak forest.</title>
        <authorList>
            <person name="Mieszkin S."/>
            <person name="Alain K."/>
        </authorList>
    </citation>
    <scope>NUCLEOTIDE SEQUENCE</scope>
    <source>
        <strain evidence="3">BS-T2-15</strain>
    </source>
</reference>
<feature type="domain" description="Rhodanese" evidence="2">
    <location>
        <begin position="276"/>
        <end position="379"/>
    </location>
</feature>
<dbReference type="PROSITE" id="PS00380">
    <property type="entry name" value="RHODANESE_1"/>
    <property type="match status" value="1"/>
</dbReference>
<evidence type="ECO:0000256" key="1">
    <source>
        <dbReference type="SAM" id="SignalP"/>
    </source>
</evidence>
<name>A0A9X1YPG8_9BURK</name>
<dbReference type="SUPFAM" id="SSF53850">
    <property type="entry name" value="Periplasmic binding protein-like II"/>
    <property type="match status" value="1"/>
</dbReference>
<protein>
    <submittedName>
        <fullName evidence="3">PhnD/SsuA/transferrin family substrate-binding protein</fullName>
    </submittedName>
</protein>
<organism evidence="3 4">
    <name type="scientific">Scleromatobacter humisilvae</name>
    <dbReference type="NCBI Taxonomy" id="2897159"/>
    <lineage>
        <taxon>Bacteria</taxon>
        <taxon>Pseudomonadati</taxon>
        <taxon>Pseudomonadota</taxon>
        <taxon>Betaproteobacteria</taxon>
        <taxon>Burkholderiales</taxon>
        <taxon>Sphaerotilaceae</taxon>
        <taxon>Scleromatobacter</taxon>
    </lineage>
</organism>
<dbReference type="GO" id="GO:0004792">
    <property type="term" value="F:thiosulfate-cyanide sulfurtransferase activity"/>
    <property type="evidence" value="ECO:0007669"/>
    <property type="project" value="InterPro"/>
</dbReference>
<evidence type="ECO:0000313" key="3">
    <source>
        <dbReference type="EMBL" id="MCK9689325.1"/>
    </source>
</evidence>
<dbReference type="Pfam" id="PF12974">
    <property type="entry name" value="Phosphonate-bd"/>
    <property type="match status" value="1"/>
</dbReference>
<dbReference type="SUPFAM" id="SSF52821">
    <property type="entry name" value="Rhodanese/Cell cycle control phosphatase"/>
    <property type="match status" value="1"/>
</dbReference>
<dbReference type="AlphaFoldDB" id="A0A9X1YPG8"/>
<comment type="caution">
    <text evidence="3">The sequence shown here is derived from an EMBL/GenBank/DDBJ whole genome shotgun (WGS) entry which is preliminary data.</text>
</comment>
<accession>A0A9X1YPG8</accession>
<sequence length="387" mass="42323">MKHLTTFLLFCLLSARALADITALVVIEPTQRKDGMMVSRDALQDHLSRVLHEQVTVTTTDDLSDAMRATRSGGYDVFISPPQVAASALAHGYALVGATDSDEQYLLVGRNRIGSVGALRGGQIYLPQQDSIYTYLARGMLNANGLSFKDLKQVDYERYPQAGLFALLIGSSEATIVRRNDWEDWNKEHGGIAKVLAVSSAVPGGFSVAVRKKLPADERAKLARWFENDATTCGLKPVYAHPDLAPYTRVAELGTFTPKALPGATVVTLPEVKALVGNGAVLVDTRIADEYRDKHIPGALWLPYGEKSLKDIAFDAKADSFPGLARLDREQNIVFQCNGPECWKSYKASRAAIAAGYKHVYWFRGGMPEWETAGERTEKSGQTLASN</sequence>
<dbReference type="InterPro" id="IPR001763">
    <property type="entry name" value="Rhodanese-like_dom"/>
</dbReference>
<feature type="chain" id="PRO_5040917058" evidence="1">
    <location>
        <begin position="20"/>
        <end position="387"/>
    </location>
</feature>
<dbReference type="Pfam" id="PF00581">
    <property type="entry name" value="Rhodanese"/>
    <property type="match status" value="1"/>
</dbReference>
<dbReference type="RefSeq" id="WP_275685374.1">
    <property type="nucleotide sequence ID" value="NZ_JAJLJH010000013.1"/>
</dbReference>
<proteinExistence type="predicted"/>
<evidence type="ECO:0000259" key="2">
    <source>
        <dbReference type="PROSITE" id="PS50206"/>
    </source>
</evidence>
<keyword evidence="1" id="KW-0732">Signal</keyword>
<dbReference type="PROSITE" id="PS50206">
    <property type="entry name" value="RHODANESE_3"/>
    <property type="match status" value="1"/>
</dbReference>
<dbReference type="InterPro" id="IPR036873">
    <property type="entry name" value="Rhodanese-like_dom_sf"/>
</dbReference>